<dbReference type="PROSITE" id="PS01186">
    <property type="entry name" value="EGF_2"/>
    <property type="match status" value="1"/>
</dbReference>
<dbReference type="InterPro" id="IPR003609">
    <property type="entry name" value="Pan_app"/>
</dbReference>
<keyword evidence="1 6" id="KW-0245">EGF-like domain</keyword>
<evidence type="ECO:0000313" key="14">
    <source>
        <dbReference type="Proteomes" id="UP000225706"/>
    </source>
</evidence>
<dbReference type="SMART" id="SM00202">
    <property type="entry name" value="SR"/>
    <property type="match status" value="2"/>
</dbReference>
<dbReference type="InterPro" id="IPR000859">
    <property type="entry name" value="CUB_dom"/>
</dbReference>
<evidence type="ECO:0000256" key="6">
    <source>
        <dbReference type="PROSITE-ProRule" id="PRU00076"/>
    </source>
</evidence>
<dbReference type="PANTHER" id="PTHR19331">
    <property type="entry name" value="SCAVENGER RECEPTOR DOMAIN-CONTAINING"/>
    <property type="match status" value="1"/>
</dbReference>
<dbReference type="CDD" id="cd00041">
    <property type="entry name" value="CUB"/>
    <property type="match status" value="1"/>
</dbReference>
<dbReference type="FunFam" id="3.10.250.10:FF:000001">
    <property type="entry name" value="Lysyl oxidase 4 isoform X1"/>
    <property type="match status" value="1"/>
</dbReference>
<comment type="caution">
    <text evidence="7">Lacks conserved residue(s) required for the propagation of feature annotation.</text>
</comment>
<organism evidence="13 14">
    <name type="scientific">Stylophora pistillata</name>
    <name type="common">Smooth cauliflower coral</name>
    <dbReference type="NCBI Taxonomy" id="50429"/>
    <lineage>
        <taxon>Eukaryota</taxon>
        <taxon>Metazoa</taxon>
        <taxon>Cnidaria</taxon>
        <taxon>Anthozoa</taxon>
        <taxon>Hexacorallia</taxon>
        <taxon>Scleractinia</taxon>
        <taxon>Astrocoeniina</taxon>
        <taxon>Pocilloporidae</taxon>
        <taxon>Stylophora</taxon>
    </lineage>
</organism>
<name>A0A2B4SVB4_STYPI</name>
<dbReference type="PRINTS" id="PR00258">
    <property type="entry name" value="SPERACTRCPTR"/>
</dbReference>
<dbReference type="SMART" id="SM00042">
    <property type="entry name" value="CUB"/>
    <property type="match status" value="1"/>
</dbReference>
<feature type="domain" description="Apple" evidence="12">
    <location>
        <begin position="29"/>
        <end position="109"/>
    </location>
</feature>
<protein>
    <submittedName>
        <fullName evidence="13">Scavenger receptor cysteine-rich type 1 protein M130</fullName>
    </submittedName>
</protein>
<dbReference type="Gene3D" id="3.50.4.10">
    <property type="entry name" value="Hepatocyte Growth Factor"/>
    <property type="match status" value="1"/>
</dbReference>
<feature type="domain" description="SRCR" evidence="11">
    <location>
        <begin position="433"/>
        <end position="533"/>
    </location>
</feature>
<feature type="signal peptide" evidence="8">
    <location>
        <begin position="1"/>
        <end position="23"/>
    </location>
</feature>
<feature type="domain" description="EGF-like" evidence="10">
    <location>
        <begin position="162"/>
        <end position="202"/>
    </location>
</feature>
<reference evidence="14" key="1">
    <citation type="journal article" date="2017" name="bioRxiv">
        <title>Comparative analysis of the genomes of Stylophora pistillata and Acropora digitifera provides evidence for extensive differences between species of corals.</title>
        <authorList>
            <person name="Voolstra C.R."/>
            <person name="Li Y."/>
            <person name="Liew Y.J."/>
            <person name="Baumgarten S."/>
            <person name="Zoccola D."/>
            <person name="Flot J.-F."/>
            <person name="Tambutte S."/>
            <person name="Allemand D."/>
            <person name="Aranda M."/>
        </authorList>
    </citation>
    <scope>NUCLEOTIDE SEQUENCE [LARGE SCALE GENOMIC DNA]</scope>
</reference>
<feature type="disulfide bond" evidence="7">
    <location>
        <begin position="396"/>
        <end position="406"/>
    </location>
</feature>
<dbReference type="SUPFAM" id="SSF57414">
    <property type="entry name" value="Hairpin loop containing domain-like"/>
    <property type="match status" value="1"/>
</dbReference>
<evidence type="ECO:0000256" key="4">
    <source>
        <dbReference type="ARBA" id="ARBA00023157"/>
    </source>
</evidence>
<evidence type="ECO:0000256" key="8">
    <source>
        <dbReference type="SAM" id="SignalP"/>
    </source>
</evidence>
<keyword evidence="3" id="KW-0677">Repeat</keyword>
<evidence type="ECO:0000256" key="5">
    <source>
        <dbReference type="ARBA" id="ARBA00023180"/>
    </source>
</evidence>
<dbReference type="PANTHER" id="PTHR19331:SF465">
    <property type="entry name" value="EGG PEPTIDE SPERACT RECEPTOR"/>
    <property type="match status" value="1"/>
</dbReference>
<dbReference type="Gene3D" id="3.10.250.10">
    <property type="entry name" value="SRCR-like domain"/>
    <property type="match status" value="2"/>
</dbReference>
<evidence type="ECO:0000256" key="1">
    <source>
        <dbReference type="ARBA" id="ARBA00022536"/>
    </source>
</evidence>
<dbReference type="InterPro" id="IPR000742">
    <property type="entry name" value="EGF"/>
</dbReference>
<keyword evidence="13" id="KW-0675">Receptor</keyword>
<dbReference type="Gene3D" id="2.60.120.290">
    <property type="entry name" value="Spermadhesin, CUB domain"/>
    <property type="match status" value="1"/>
</dbReference>
<accession>A0A2B4SVB4</accession>
<dbReference type="SMART" id="SM00181">
    <property type="entry name" value="EGF"/>
    <property type="match status" value="1"/>
</dbReference>
<dbReference type="InterPro" id="IPR049883">
    <property type="entry name" value="NOTCH1_EGF-like"/>
</dbReference>
<keyword evidence="14" id="KW-1185">Reference proteome</keyword>
<dbReference type="OrthoDB" id="10051855at2759"/>
<comment type="caution">
    <text evidence="13">The sequence shown here is derived from an EMBL/GenBank/DDBJ whole genome shotgun (WGS) entry which is preliminary data.</text>
</comment>
<dbReference type="Gene3D" id="2.10.25.10">
    <property type="entry name" value="Laminin"/>
    <property type="match status" value="1"/>
</dbReference>
<dbReference type="Pfam" id="PF00530">
    <property type="entry name" value="SRCR"/>
    <property type="match status" value="2"/>
</dbReference>
<keyword evidence="4 7" id="KW-1015">Disulfide bond</keyword>
<evidence type="ECO:0000256" key="3">
    <source>
        <dbReference type="ARBA" id="ARBA00022737"/>
    </source>
</evidence>
<dbReference type="SUPFAM" id="SSF56487">
    <property type="entry name" value="SRCR-like"/>
    <property type="match status" value="2"/>
</dbReference>
<evidence type="ECO:0000313" key="13">
    <source>
        <dbReference type="EMBL" id="PFX32345.1"/>
    </source>
</evidence>
<dbReference type="PROSITE" id="PS00010">
    <property type="entry name" value="ASX_HYDROXYL"/>
    <property type="match status" value="1"/>
</dbReference>
<dbReference type="CDD" id="cd00054">
    <property type="entry name" value="EGF_CA"/>
    <property type="match status" value="1"/>
</dbReference>
<dbReference type="InterPro" id="IPR036772">
    <property type="entry name" value="SRCR-like_dom_sf"/>
</dbReference>
<dbReference type="SMART" id="SM00179">
    <property type="entry name" value="EGF_CA"/>
    <property type="match status" value="1"/>
</dbReference>
<dbReference type="PROSITE" id="PS50948">
    <property type="entry name" value="PAN"/>
    <property type="match status" value="1"/>
</dbReference>
<dbReference type="InterPro" id="IPR000152">
    <property type="entry name" value="EGF-type_Asp/Asn_hydroxyl_site"/>
</dbReference>
<evidence type="ECO:0000259" key="9">
    <source>
        <dbReference type="PROSITE" id="PS01180"/>
    </source>
</evidence>
<dbReference type="SUPFAM" id="SSF49854">
    <property type="entry name" value="Spermadhesin, CUB domain"/>
    <property type="match status" value="1"/>
</dbReference>
<evidence type="ECO:0000256" key="2">
    <source>
        <dbReference type="ARBA" id="ARBA00022729"/>
    </source>
</evidence>
<dbReference type="FunFam" id="2.10.25.10:FF:000038">
    <property type="entry name" value="Fibrillin 2"/>
    <property type="match status" value="1"/>
</dbReference>
<dbReference type="GO" id="GO:0005509">
    <property type="term" value="F:calcium ion binding"/>
    <property type="evidence" value="ECO:0007669"/>
    <property type="project" value="InterPro"/>
</dbReference>
<dbReference type="AlphaFoldDB" id="A0A2B4SVB4"/>
<dbReference type="InterPro" id="IPR001881">
    <property type="entry name" value="EGF-like_Ca-bd_dom"/>
</dbReference>
<dbReference type="Proteomes" id="UP000225706">
    <property type="component" value="Unassembled WGS sequence"/>
</dbReference>
<dbReference type="InterPro" id="IPR001190">
    <property type="entry name" value="SRCR"/>
</dbReference>
<evidence type="ECO:0000259" key="12">
    <source>
        <dbReference type="PROSITE" id="PS50948"/>
    </source>
</evidence>
<feature type="domain" description="CUB" evidence="9">
    <location>
        <begin position="212"/>
        <end position="322"/>
    </location>
</feature>
<dbReference type="InterPro" id="IPR035914">
    <property type="entry name" value="Sperma_CUB_dom_sf"/>
</dbReference>
<evidence type="ECO:0000256" key="7">
    <source>
        <dbReference type="PROSITE-ProRule" id="PRU00196"/>
    </source>
</evidence>
<dbReference type="Pfam" id="PF00431">
    <property type="entry name" value="CUB"/>
    <property type="match status" value="1"/>
</dbReference>
<feature type="disulfide bond" evidence="7">
    <location>
        <begin position="352"/>
        <end position="416"/>
    </location>
</feature>
<dbReference type="SUPFAM" id="SSF57196">
    <property type="entry name" value="EGF/Laminin"/>
    <property type="match status" value="1"/>
</dbReference>
<feature type="disulfide bond" evidence="7">
    <location>
        <begin position="502"/>
        <end position="512"/>
    </location>
</feature>
<dbReference type="Pfam" id="PF07645">
    <property type="entry name" value="EGF_CA"/>
    <property type="match status" value="1"/>
</dbReference>
<feature type="disulfide bond" evidence="7">
    <location>
        <begin position="365"/>
        <end position="426"/>
    </location>
</feature>
<feature type="chain" id="PRO_5012970753" evidence="8">
    <location>
        <begin position="24"/>
        <end position="533"/>
    </location>
</feature>
<dbReference type="FunFam" id="3.10.250.10:FF:000006">
    <property type="entry name" value="neurotrypsin isoform X2"/>
    <property type="match status" value="1"/>
</dbReference>
<dbReference type="PROSITE" id="PS01187">
    <property type="entry name" value="EGF_CA"/>
    <property type="match status" value="1"/>
</dbReference>
<sequence>MVRSRTFHVIALMIAIMCQTTQAASPEPCGGEHSINGMMLKGHVFQTIEASHPSLPSLDCLTACNNDKRCQSFNYVISQGLCELSDRTKEAKPDNFVHDSDRYYFRRYKDRVALGSILELPADSCWEIKATEGEKAVNGKYWLNSIIPSKSILAHCDMDTLDIDECSASVNVCDANAVCTNTQGSYSCSCKPGFAGNGKQCSAPVVTTTSSCADLSLEQTNITGFIFSTLRDYSKYNNHMECKWSVSSNAKLELTFYTFETEEDTDILEIYDGSSSNSPQIGSFSGASLPPAITSSSNHLYIAFTTDYSYSKRGFQASYRAITEGSIRLKRSEIPLTGTVEIFHDDKWGTICSDDWDIQDATVVCRQLGFPQVTKAYGNASRGEENGIVWMTKAGCLGNESFLYECNHTGWENNNCIHREAAGVQCSFGSSLLRLVNGGSSYGRIEVYHNATWGTVCDDNQQKEAADVLCRQLGFNGSLGKPVCCAAYGEGIDPIWLDDVHCEGQEVSVSNCEHEEWGEHDCDHTEDLGVVCY</sequence>
<dbReference type="PROSITE" id="PS01180">
    <property type="entry name" value="CUB"/>
    <property type="match status" value="1"/>
</dbReference>
<dbReference type="EMBL" id="LSMT01000024">
    <property type="protein sequence ID" value="PFX32345.1"/>
    <property type="molecule type" value="Genomic_DNA"/>
</dbReference>
<dbReference type="GO" id="GO:0016020">
    <property type="term" value="C:membrane"/>
    <property type="evidence" value="ECO:0007669"/>
    <property type="project" value="InterPro"/>
</dbReference>
<keyword evidence="5" id="KW-0325">Glycoprotein</keyword>
<proteinExistence type="predicted"/>
<evidence type="ECO:0000259" key="10">
    <source>
        <dbReference type="PROSITE" id="PS50026"/>
    </source>
</evidence>
<feature type="domain" description="SRCR" evidence="11">
    <location>
        <begin position="327"/>
        <end position="427"/>
    </location>
</feature>
<dbReference type="InterPro" id="IPR018097">
    <property type="entry name" value="EGF_Ca-bd_CS"/>
</dbReference>
<dbReference type="PROSITE" id="PS50287">
    <property type="entry name" value="SRCR_2"/>
    <property type="match status" value="2"/>
</dbReference>
<evidence type="ECO:0000259" key="11">
    <source>
        <dbReference type="PROSITE" id="PS50287"/>
    </source>
</evidence>
<dbReference type="Pfam" id="PF00024">
    <property type="entry name" value="PAN_1"/>
    <property type="match status" value="1"/>
</dbReference>
<dbReference type="PROSITE" id="PS50026">
    <property type="entry name" value="EGF_3"/>
    <property type="match status" value="1"/>
</dbReference>
<gene>
    <name evidence="13" type="primary">Cd163</name>
    <name evidence="13" type="ORF">AWC38_SpisGene2803</name>
</gene>
<keyword evidence="2 8" id="KW-0732">Signal</keyword>